<protein>
    <submittedName>
        <fullName evidence="1">Uncharacterized protein</fullName>
    </submittedName>
</protein>
<dbReference type="Proteomes" id="UP001595696">
    <property type="component" value="Unassembled WGS sequence"/>
</dbReference>
<gene>
    <name evidence="1" type="ORF">ACFO0B_21970</name>
</gene>
<dbReference type="RefSeq" id="WP_378614411.1">
    <property type="nucleotide sequence ID" value="NZ_JBHSAX010000017.1"/>
</dbReference>
<accession>A0ABV8DXE7</accession>
<proteinExistence type="predicted"/>
<reference evidence="2" key="1">
    <citation type="journal article" date="2019" name="Int. J. Syst. Evol. Microbiol.">
        <title>The Global Catalogue of Microorganisms (GCM) 10K type strain sequencing project: providing services to taxonomists for standard genome sequencing and annotation.</title>
        <authorList>
            <consortium name="The Broad Institute Genomics Platform"/>
            <consortium name="The Broad Institute Genome Sequencing Center for Infectious Disease"/>
            <person name="Wu L."/>
            <person name="Ma J."/>
        </authorList>
    </citation>
    <scope>NUCLEOTIDE SEQUENCE [LARGE SCALE GENOMIC DNA]</scope>
    <source>
        <strain evidence="2">CGMCC 4.7330</strain>
    </source>
</reference>
<dbReference type="EMBL" id="JBHSAX010000017">
    <property type="protein sequence ID" value="MFC3964661.1"/>
    <property type="molecule type" value="Genomic_DNA"/>
</dbReference>
<organism evidence="1 2">
    <name type="scientific">Nocardia jiangsuensis</name>
    <dbReference type="NCBI Taxonomy" id="1691563"/>
    <lineage>
        <taxon>Bacteria</taxon>
        <taxon>Bacillati</taxon>
        <taxon>Actinomycetota</taxon>
        <taxon>Actinomycetes</taxon>
        <taxon>Mycobacteriales</taxon>
        <taxon>Nocardiaceae</taxon>
        <taxon>Nocardia</taxon>
    </lineage>
</organism>
<sequence length="86" mass="9976">MHGEHAVTMIADRTYIRSIAVRGEWAATAHPDEVCDEILGCADRIRSVRPRLGARGDYSRWTDTELEHELDLHRLRLLDSEVHRDR</sequence>
<keyword evidence="2" id="KW-1185">Reference proteome</keyword>
<name>A0ABV8DXE7_9NOCA</name>
<comment type="caution">
    <text evidence="1">The sequence shown here is derived from an EMBL/GenBank/DDBJ whole genome shotgun (WGS) entry which is preliminary data.</text>
</comment>
<evidence type="ECO:0000313" key="2">
    <source>
        <dbReference type="Proteomes" id="UP001595696"/>
    </source>
</evidence>
<evidence type="ECO:0000313" key="1">
    <source>
        <dbReference type="EMBL" id="MFC3964661.1"/>
    </source>
</evidence>